<comment type="caution">
    <text evidence="1">The sequence shown here is derived from an EMBL/GenBank/DDBJ whole genome shotgun (WGS) entry which is preliminary data.</text>
</comment>
<evidence type="ECO:0000313" key="1">
    <source>
        <dbReference type="EMBL" id="OOY24464.1"/>
    </source>
</evidence>
<keyword evidence="2" id="KW-1185">Reference proteome</keyword>
<accession>A0ABX3MXP4</accession>
<name>A0ABX3MXP4_9RHOB</name>
<evidence type="ECO:0000313" key="2">
    <source>
        <dbReference type="Proteomes" id="UP000190787"/>
    </source>
</evidence>
<sequence>MEGKTFAATLRLSRMQPGTVEIEREPRELVGGCREAARMLVPGAEDDRTPILRTARPLALILLA</sequence>
<protein>
    <submittedName>
        <fullName evidence="1">Uncharacterized protein</fullName>
    </submittedName>
</protein>
<organism evidence="1 2">
    <name type="scientific">Thioclava sediminum</name>
    <dbReference type="NCBI Taxonomy" id="1915319"/>
    <lineage>
        <taxon>Bacteria</taxon>
        <taxon>Pseudomonadati</taxon>
        <taxon>Pseudomonadota</taxon>
        <taxon>Alphaproteobacteria</taxon>
        <taxon>Rhodobacterales</taxon>
        <taxon>Paracoccaceae</taxon>
        <taxon>Thioclava</taxon>
    </lineage>
</organism>
<proteinExistence type="predicted"/>
<dbReference type="EMBL" id="MPZV01000002">
    <property type="protein sequence ID" value="OOY24464.1"/>
    <property type="molecule type" value="Genomic_DNA"/>
</dbReference>
<reference evidence="1 2" key="1">
    <citation type="submission" date="2016-11" db="EMBL/GenBank/DDBJ databases">
        <title>A multilocus sequence analysis scheme for characterization of bacteria in the genus Thioclava.</title>
        <authorList>
            <person name="Liu Y."/>
            <person name="Shao Z."/>
        </authorList>
    </citation>
    <scope>NUCLEOTIDE SEQUENCE [LARGE SCALE GENOMIC DNA]</scope>
    <source>
        <strain evidence="1 2">TAW-CT134</strain>
    </source>
</reference>
<gene>
    <name evidence="1" type="ORF">BMI91_10520</name>
</gene>
<dbReference type="Proteomes" id="UP000190787">
    <property type="component" value="Unassembled WGS sequence"/>
</dbReference>